<gene>
    <name evidence="4" type="ORF">METZ01_LOCUS46520</name>
</gene>
<dbReference type="InterPro" id="IPR004821">
    <property type="entry name" value="Cyt_trans-like"/>
</dbReference>
<dbReference type="NCBIfam" id="TIGR00125">
    <property type="entry name" value="cyt_tran_rel"/>
    <property type="match status" value="1"/>
</dbReference>
<evidence type="ECO:0000256" key="1">
    <source>
        <dbReference type="ARBA" id="ARBA00022679"/>
    </source>
</evidence>
<dbReference type="SUPFAM" id="SSF52374">
    <property type="entry name" value="Nucleotidylyl transferase"/>
    <property type="match status" value="1"/>
</dbReference>
<evidence type="ECO:0000313" key="4">
    <source>
        <dbReference type="EMBL" id="SUZ93666.1"/>
    </source>
</evidence>
<name>A0A381RP55_9ZZZZ</name>
<dbReference type="AlphaFoldDB" id="A0A381RP55"/>
<dbReference type="PANTHER" id="PTHR43793:SF2">
    <property type="entry name" value="BIFUNCTIONAL PROTEIN HLDE"/>
    <property type="match status" value="1"/>
</dbReference>
<feature type="non-terminal residue" evidence="4">
    <location>
        <position position="1"/>
    </location>
</feature>
<evidence type="ECO:0000256" key="2">
    <source>
        <dbReference type="ARBA" id="ARBA00022695"/>
    </source>
</evidence>
<feature type="domain" description="Cytidyltransferase-like" evidence="3">
    <location>
        <begin position="25"/>
        <end position="137"/>
    </location>
</feature>
<keyword evidence="1" id="KW-0808">Transferase</keyword>
<dbReference type="PANTHER" id="PTHR43793">
    <property type="entry name" value="FAD SYNTHASE"/>
    <property type="match status" value="1"/>
</dbReference>
<proteinExistence type="predicted"/>
<protein>
    <recommendedName>
        <fullName evidence="3">Cytidyltransferase-like domain-containing protein</fullName>
    </recommendedName>
</protein>
<dbReference type="GO" id="GO:0016779">
    <property type="term" value="F:nucleotidyltransferase activity"/>
    <property type="evidence" value="ECO:0007669"/>
    <property type="project" value="UniProtKB-KW"/>
</dbReference>
<dbReference type="InterPro" id="IPR050385">
    <property type="entry name" value="Archaeal_FAD_synthase"/>
</dbReference>
<organism evidence="4">
    <name type="scientific">marine metagenome</name>
    <dbReference type="NCBI Taxonomy" id="408172"/>
    <lineage>
        <taxon>unclassified sequences</taxon>
        <taxon>metagenomes</taxon>
        <taxon>ecological metagenomes</taxon>
    </lineage>
</organism>
<keyword evidence="2" id="KW-0548">Nucleotidyltransferase</keyword>
<dbReference type="Gene3D" id="3.40.50.620">
    <property type="entry name" value="HUPs"/>
    <property type="match status" value="1"/>
</dbReference>
<reference evidence="4" key="1">
    <citation type="submission" date="2018-05" db="EMBL/GenBank/DDBJ databases">
        <authorList>
            <person name="Lanie J.A."/>
            <person name="Ng W.-L."/>
            <person name="Kazmierczak K.M."/>
            <person name="Andrzejewski T.M."/>
            <person name="Davidsen T.M."/>
            <person name="Wayne K.J."/>
            <person name="Tettelin H."/>
            <person name="Glass J.I."/>
            <person name="Rusch D."/>
            <person name="Podicherti R."/>
            <person name="Tsui H.-C.T."/>
            <person name="Winkler M.E."/>
        </authorList>
    </citation>
    <scope>NUCLEOTIDE SEQUENCE</scope>
</reference>
<accession>A0A381RP55</accession>
<dbReference type="Pfam" id="PF01467">
    <property type="entry name" value="CTP_transf_like"/>
    <property type="match status" value="1"/>
</dbReference>
<sequence>VLSETELVERVRADRAAGLTFSFSNGCFDVLHVGHLRYLVGSAAEADRLIVAVNDDASVSALKGRDRPIQEAADRAGLIAALRMVDYVVVFSDLTVDRLLTRLTPEVHCKGSDYTAESVPEHEVVRAYGGRTVIVGDSKDHSTRDVIARIRNRGGA</sequence>
<dbReference type="InterPro" id="IPR014729">
    <property type="entry name" value="Rossmann-like_a/b/a_fold"/>
</dbReference>
<evidence type="ECO:0000259" key="3">
    <source>
        <dbReference type="Pfam" id="PF01467"/>
    </source>
</evidence>
<dbReference type="EMBL" id="UINC01002166">
    <property type="protein sequence ID" value="SUZ93666.1"/>
    <property type="molecule type" value="Genomic_DNA"/>
</dbReference>